<gene>
    <name evidence="4" type="ORF">VNI00_006742</name>
</gene>
<dbReference type="PROSITE" id="PS00036">
    <property type="entry name" value="BZIP_BASIC"/>
    <property type="match status" value="1"/>
</dbReference>
<organism evidence="4 5">
    <name type="scientific">Paramarasmius palmivorus</name>
    <dbReference type="NCBI Taxonomy" id="297713"/>
    <lineage>
        <taxon>Eukaryota</taxon>
        <taxon>Fungi</taxon>
        <taxon>Dikarya</taxon>
        <taxon>Basidiomycota</taxon>
        <taxon>Agaricomycotina</taxon>
        <taxon>Agaricomycetes</taxon>
        <taxon>Agaricomycetidae</taxon>
        <taxon>Agaricales</taxon>
        <taxon>Marasmiineae</taxon>
        <taxon>Marasmiaceae</taxon>
        <taxon>Paramarasmius</taxon>
    </lineage>
</organism>
<feature type="domain" description="BZIP" evidence="3">
    <location>
        <begin position="320"/>
        <end position="334"/>
    </location>
</feature>
<feature type="compositionally biased region" description="Polar residues" evidence="2">
    <location>
        <begin position="230"/>
        <end position="241"/>
    </location>
</feature>
<name>A0AAW0D7H4_9AGAR</name>
<dbReference type="EMBL" id="JAYKXP010000021">
    <property type="protein sequence ID" value="KAK7047082.1"/>
    <property type="molecule type" value="Genomic_DNA"/>
</dbReference>
<reference evidence="4 5" key="1">
    <citation type="submission" date="2024-01" db="EMBL/GenBank/DDBJ databases">
        <title>A draft genome for a cacao thread blight-causing isolate of Paramarasmius palmivorus.</title>
        <authorList>
            <person name="Baruah I.K."/>
            <person name="Bukari Y."/>
            <person name="Amoako-Attah I."/>
            <person name="Meinhardt L.W."/>
            <person name="Bailey B.A."/>
            <person name="Cohen S.P."/>
        </authorList>
    </citation>
    <scope>NUCLEOTIDE SEQUENCE [LARGE SCALE GENOMIC DNA]</scope>
    <source>
        <strain evidence="4 5">GH-12</strain>
    </source>
</reference>
<dbReference type="SUPFAM" id="SSF57959">
    <property type="entry name" value="Leucine zipper domain"/>
    <property type="match status" value="1"/>
</dbReference>
<feature type="compositionally biased region" description="Polar residues" evidence="2">
    <location>
        <begin position="267"/>
        <end position="279"/>
    </location>
</feature>
<dbReference type="AlphaFoldDB" id="A0AAW0D7H4"/>
<feature type="coiled-coil region" evidence="1">
    <location>
        <begin position="332"/>
        <end position="359"/>
    </location>
</feature>
<protein>
    <recommendedName>
        <fullName evidence="3">BZIP domain-containing protein</fullName>
    </recommendedName>
</protein>
<feature type="region of interest" description="Disordered" evidence="2">
    <location>
        <begin position="1"/>
        <end position="47"/>
    </location>
</feature>
<dbReference type="SMART" id="SM00338">
    <property type="entry name" value="BRLZ"/>
    <property type="match status" value="1"/>
</dbReference>
<evidence type="ECO:0000256" key="2">
    <source>
        <dbReference type="SAM" id="MobiDB-lite"/>
    </source>
</evidence>
<sequence>MASHFSIPSRLPAPPGTGSTSRPSQPVIRMTPPQPPQPAVTANDGPDFSSFLSNYLKMLAKPASEPTHESPNVGTAELEGTGATDEASINWAEFLSPAYSDSNAEFGGDVSLDTYLTSPLIDEYDEFTSPLMDTPLLDFTSPNMDTSPMLSDLNTPVIQDQDASWDQPLIVDASVDMYKQQTLQVPTPSSTKATASQLDYDGLLKMSPGNTPAIQSFGDQFPSPAMTMDHSFSPSVATTSLPRPHRDVPTGTRRNITPQSLIPEDAPTQSRRYVTPSATSRKEVPSTFSRKRSRPADDEGDELDEPLPPNATEREMIEYKRRQNTLAARKSRRRKLEHMQNLEDSVTRLTREVEQWKTRTEFLEGLCINHGLLGAGGVGLNGAVYPQGV</sequence>
<evidence type="ECO:0000313" key="5">
    <source>
        <dbReference type="Proteomes" id="UP001383192"/>
    </source>
</evidence>
<dbReference type="Proteomes" id="UP001383192">
    <property type="component" value="Unassembled WGS sequence"/>
</dbReference>
<proteinExistence type="predicted"/>
<dbReference type="Pfam" id="PF07716">
    <property type="entry name" value="bZIP_2"/>
    <property type="match status" value="1"/>
</dbReference>
<evidence type="ECO:0000256" key="1">
    <source>
        <dbReference type="SAM" id="Coils"/>
    </source>
</evidence>
<dbReference type="InterPro" id="IPR004827">
    <property type="entry name" value="bZIP"/>
</dbReference>
<dbReference type="CDD" id="cd12193">
    <property type="entry name" value="bZIP_GCN4"/>
    <property type="match status" value="1"/>
</dbReference>
<keyword evidence="5" id="KW-1185">Reference proteome</keyword>
<evidence type="ECO:0000313" key="4">
    <source>
        <dbReference type="EMBL" id="KAK7047082.1"/>
    </source>
</evidence>
<evidence type="ECO:0000259" key="3">
    <source>
        <dbReference type="PROSITE" id="PS00036"/>
    </source>
</evidence>
<keyword evidence="1" id="KW-0175">Coiled coil</keyword>
<dbReference type="InterPro" id="IPR046347">
    <property type="entry name" value="bZIP_sf"/>
</dbReference>
<comment type="caution">
    <text evidence="4">The sequence shown here is derived from an EMBL/GenBank/DDBJ whole genome shotgun (WGS) entry which is preliminary data.</text>
</comment>
<feature type="region of interest" description="Disordered" evidence="2">
    <location>
        <begin position="222"/>
        <end position="314"/>
    </location>
</feature>
<accession>A0AAW0D7H4</accession>
<dbReference type="Gene3D" id="3.30.160.60">
    <property type="entry name" value="Classic Zinc Finger"/>
    <property type="match status" value="1"/>
</dbReference>
<dbReference type="GO" id="GO:0003700">
    <property type="term" value="F:DNA-binding transcription factor activity"/>
    <property type="evidence" value="ECO:0007669"/>
    <property type="project" value="InterPro"/>
</dbReference>